<dbReference type="GeneID" id="64855420"/>
<reference evidence="1 2" key="1">
    <citation type="submission" date="2020-05" db="EMBL/GenBank/DDBJ databases">
        <authorList>
            <person name="Casaregola S."/>
            <person name="Devillers H."/>
            <person name="Grondin C."/>
        </authorList>
    </citation>
    <scope>NUCLEOTIDE SEQUENCE [LARGE SCALE GENOMIC DNA]</scope>
    <source>
        <strain evidence="1 2">CLIB 1767</strain>
    </source>
</reference>
<dbReference type="OrthoDB" id="4068241at2759"/>
<accession>A0A8H2ZEH8</accession>
<dbReference type="Proteomes" id="UP000644660">
    <property type="component" value="Unassembled WGS sequence"/>
</dbReference>
<proteinExistence type="predicted"/>
<organism evidence="1 2">
    <name type="scientific">Maudiozyma barnettii</name>
    <dbReference type="NCBI Taxonomy" id="61262"/>
    <lineage>
        <taxon>Eukaryota</taxon>
        <taxon>Fungi</taxon>
        <taxon>Dikarya</taxon>
        <taxon>Ascomycota</taxon>
        <taxon>Saccharomycotina</taxon>
        <taxon>Saccharomycetes</taxon>
        <taxon>Saccharomycetales</taxon>
        <taxon>Saccharomycetaceae</taxon>
        <taxon>Maudiozyma</taxon>
    </lineage>
</organism>
<evidence type="ECO:0000313" key="2">
    <source>
        <dbReference type="Proteomes" id="UP000644660"/>
    </source>
</evidence>
<gene>
    <name evidence="1" type="ORF">KABA2_01S10406</name>
</gene>
<comment type="caution">
    <text evidence="1">The sequence shown here is derived from an EMBL/GenBank/DDBJ whole genome shotgun (WGS) entry which is preliminary data.</text>
</comment>
<dbReference type="EMBL" id="CAEFZW010000001">
    <property type="protein sequence ID" value="CAB4252296.1"/>
    <property type="molecule type" value="Genomic_DNA"/>
</dbReference>
<protein>
    <submittedName>
        <fullName evidence="1">Uncharacterized protein</fullName>
    </submittedName>
</protein>
<dbReference type="RefSeq" id="XP_041404334.1">
    <property type="nucleotide sequence ID" value="XM_041548400.1"/>
</dbReference>
<evidence type="ECO:0000313" key="1">
    <source>
        <dbReference type="EMBL" id="CAB4252296.1"/>
    </source>
</evidence>
<keyword evidence="2" id="KW-1185">Reference proteome</keyword>
<dbReference type="AlphaFoldDB" id="A0A8H2ZEH8"/>
<name>A0A8H2ZEH8_9SACH</name>
<sequence>MKNGIVIFNINTFGKWCTPSNGYYFIVGIGKNFQRFDSSIKQVLLELEFQPFKDFNNTSIDIYLFKRNLRSIKKNKKNAYQGRTRSFIDNHTIRLRDVKASTIRETYVDWDNLNIVFPRSKLFFQISVEYYPSTPIVPIKADNALDLYWNKEHVSNKEHKDAVTKPLIIQNCKEKQKDFIITYSHTGKFKKIGNLFKTLFKGQECDNNGIPQFYEDTYLDIDNPNINMESQSVFSTALNQNTSNHSFCTEIDFPLDDKKYDDYQFNYEIPSITNEKDCKQKGDILPLGTAVPIFLNYLSNRVLYNEHINWTTIFEPMNVKVTGYLGNGKWTNSELSESLLSWYLQPHVKSLVLPRLPPKLCPRNILWEEYYLIDKQELITQYSTS</sequence>